<dbReference type="AlphaFoldDB" id="A0A836AAR1"/>
<accession>A0A836AAR1</accession>
<feature type="compositionally biased region" description="Basic and acidic residues" evidence="1">
    <location>
        <begin position="34"/>
        <end position="51"/>
    </location>
</feature>
<feature type="region of interest" description="Disordered" evidence="1">
    <location>
        <begin position="1"/>
        <end position="53"/>
    </location>
</feature>
<sequence>REPGDSAAAGGEAAGALPPPKLPRRPGERALASRKLEPRQTRLHLGGKEPARASALEPAYRTLCPRPGGSDGAPARVALQELRAPAPSRAFGSCRTFSGLAPHLSAPPPRGTTANSIWDFPE</sequence>
<protein>
    <submittedName>
        <fullName evidence="2">Uncharacterized protein</fullName>
    </submittedName>
</protein>
<evidence type="ECO:0000313" key="2">
    <source>
        <dbReference type="EMBL" id="KAG5213564.1"/>
    </source>
</evidence>
<evidence type="ECO:0000313" key="3">
    <source>
        <dbReference type="Proteomes" id="UP000664991"/>
    </source>
</evidence>
<evidence type="ECO:0000256" key="1">
    <source>
        <dbReference type="SAM" id="MobiDB-lite"/>
    </source>
</evidence>
<feature type="region of interest" description="Disordered" evidence="1">
    <location>
        <begin position="99"/>
        <end position="122"/>
    </location>
</feature>
<feature type="compositionally biased region" description="Low complexity" evidence="1">
    <location>
        <begin position="1"/>
        <end position="16"/>
    </location>
</feature>
<comment type="caution">
    <text evidence="2">The sequence shown here is derived from an EMBL/GenBank/DDBJ whole genome shotgun (WGS) entry which is preliminary data.</text>
</comment>
<name>A0A836AAR1_SHEEP</name>
<reference evidence="2 3" key="1">
    <citation type="submission" date="2020-12" db="EMBL/GenBank/DDBJ databases">
        <title>De novo assembly of Tibetan sheep genome.</title>
        <authorList>
            <person name="Li X."/>
        </authorList>
    </citation>
    <scope>NUCLEOTIDE SEQUENCE [LARGE SCALE GENOMIC DNA]</scope>
    <source>
        <tissue evidence="2">Heart</tissue>
    </source>
</reference>
<proteinExistence type="predicted"/>
<gene>
    <name evidence="2" type="ORF">JEQ12_009350</name>
</gene>
<organism evidence="2 3">
    <name type="scientific">Ovis aries</name>
    <name type="common">Sheep</name>
    <dbReference type="NCBI Taxonomy" id="9940"/>
    <lineage>
        <taxon>Eukaryota</taxon>
        <taxon>Metazoa</taxon>
        <taxon>Chordata</taxon>
        <taxon>Craniata</taxon>
        <taxon>Vertebrata</taxon>
        <taxon>Euteleostomi</taxon>
        <taxon>Mammalia</taxon>
        <taxon>Eutheria</taxon>
        <taxon>Laurasiatheria</taxon>
        <taxon>Artiodactyla</taxon>
        <taxon>Ruminantia</taxon>
        <taxon>Pecora</taxon>
        <taxon>Bovidae</taxon>
        <taxon>Caprinae</taxon>
        <taxon>Ovis</taxon>
    </lineage>
</organism>
<dbReference type="EMBL" id="JAEMGP010000002">
    <property type="protein sequence ID" value="KAG5213564.1"/>
    <property type="molecule type" value="Genomic_DNA"/>
</dbReference>
<feature type="non-terminal residue" evidence="2">
    <location>
        <position position="1"/>
    </location>
</feature>
<dbReference type="Proteomes" id="UP000664991">
    <property type="component" value="Unassembled WGS sequence"/>
</dbReference>